<dbReference type="EMBL" id="GBXM01077387">
    <property type="protein sequence ID" value="JAH31190.1"/>
    <property type="molecule type" value="Transcribed_RNA"/>
</dbReference>
<protein>
    <submittedName>
        <fullName evidence="1">Uncharacterized protein</fullName>
    </submittedName>
</protein>
<reference evidence="1" key="2">
    <citation type="journal article" date="2015" name="Fish Shellfish Immunol.">
        <title>Early steps in the European eel (Anguilla anguilla)-Vibrio vulnificus interaction in the gills: Role of the RtxA13 toxin.</title>
        <authorList>
            <person name="Callol A."/>
            <person name="Pajuelo D."/>
            <person name="Ebbesson L."/>
            <person name="Teles M."/>
            <person name="MacKenzie S."/>
            <person name="Amaro C."/>
        </authorList>
    </citation>
    <scope>NUCLEOTIDE SEQUENCE</scope>
</reference>
<accession>A0A0E9RS25</accession>
<dbReference type="AlphaFoldDB" id="A0A0E9RS25"/>
<name>A0A0E9RS25_ANGAN</name>
<reference evidence="1" key="1">
    <citation type="submission" date="2014-11" db="EMBL/GenBank/DDBJ databases">
        <authorList>
            <person name="Amaro Gonzalez C."/>
        </authorList>
    </citation>
    <scope>NUCLEOTIDE SEQUENCE</scope>
</reference>
<sequence>MTEWFSTTELGYDSTERGV</sequence>
<organism evidence="1">
    <name type="scientific">Anguilla anguilla</name>
    <name type="common">European freshwater eel</name>
    <name type="synonym">Muraena anguilla</name>
    <dbReference type="NCBI Taxonomy" id="7936"/>
    <lineage>
        <taxon>Eukaryota</taxon>
        <taxon>Metazoa</taxon>
        <taxon>Chordata</taxon>
        <taxon>Craniata</taxon>
        <taxon>Vertebrata</taxon>
        <taxon>Euteleostomi</taxon>
        <taxon>Actinopterygii</taxon>
        <taxon>Neopterygii</taxon>
        <taxon>Teleostei</taxon>
        <taxon>Anguilliformes</taxon>
        <taxon>Anguillidae</taxon>
        <taxon>Anguilla</taxon>
    </lineage>
</organism>
<proteinExistence type="predicted"/>
<evidence type="ECO:0000313" key="1">
    <source>
        <dbReference type="EMBL" id="JAH31190.1"/>
    </source>
</evidence>